<keyword evidence="2" id="KW-0547">Nucleotide-binding</keyword>
<dbReference type="Gene3D" id="3.40.50.300">
    <property type="entry name" value="P-loop containing nucleotide triphosphate hydrolases"/>
    <property type="match status" value="1"/>
</dbReference>
<dbReference type="GO" id="GO:0004386">
    <property type="term" value="F:helicase activity"/>
    <property type="evidence" value="ECO:0007669"/>
    <property type="project" value="UniProtKB-KW"/>
</dbReference>
<dbReference type="AlphaFoldDB" id="A0A9D2IA61"/>
<dbReference type="Proteomes" id="UP000824259">
    <property type="component" value="Unassembled WGS sequence"/>
</dbReference>
<dbReference type="Pfam" id="PF13481">
    <property type="entry name" value="AAA_25"/>
    <property type="match status" value="1"/>
</dbReference>
<proteinExistence type="predicted"/>
<comment type="caution">
    <text evidence="2">The sequence shown here is derived from an EMBL/GenBank/DDBJ whole genome shotgun (WGS) entry which is preliminary data.</text>
</comment>
<evidence type="ECO:0000313" key="2">
    <source>
        <dbReference type="EMBL" id="HJA98040.1"/>
    </source>
</evidence>
<gene>
    <name evidence="2" type="ORF">H9779_00335</name>
</gene>
<reference evidence="2" key="1">
    <citation type="journal article" date="2021" name="PeerJ">
        <title>Extensive microbial diversity within the chicken gut microbiome revealed by metagenomics and culture.</title>
        <authorList>
            <person name="Gilroy R."/>
            <person name="Ravi A."/>
            <person name="Getino M."/>
            <person name="Pursley I."/>
            <person name="Horton D.L."/>
            <person name="Alikhan N.F."/>
            <person name="Baker D."/>
            <person name="Gharbi K."/>
            <person name="Hall N."/>
            <person name="Watson M."/>
            <person name="Adriaenssens E.M."/>
            <person name="Foster-Nyarko E."/>
            <person name="Jarju S."/>
            <person name="Secka A."/>
            <person name="Antonio M."/>
            <person name="Oren A."/>
            <person name="Chaudhuri R.R."/>
            <person name="La Ragione R."/>
            <person name="Hildebrand F."/>
            <person name="Pallen M.J."/>
        </authorList>
    </citation>
    <scope>NUCLEOTIDE SEQUENCE</scope>
    <source>
        <strain evidence="2">CHK169-11906</strain>
    </source>
</reference>
<evidence type="ECO:0000313" key="3">
    <source>
        <dbReference type="Proteomes" id="UP000824259"/>
    </source>
</evidence>
<sequence>METTDNHTPTPEELTLCIEESAVRAADACEQSPAVLRVDGSVIGTLGNFSASIGKAKSKKTFNVAALTAAAVTNGTVLHYRASFPEEKRGILYIDTEQGRPHCQQVLRRILRLAGLPEERDPNNLVMLTLRKFPPDMRLAIVDHAIGTIPHLGLVIIDGIRDLLYDINSPKEATDIISRFMQWTDDRQIHIHTILHQNKNDENARGHIGTELNNKAETVMQIEVDKEERSISVVEAIHIRDREFEPFAFRINSETLPELVEPYQPRKRGAGRPAKGPFDPARDIPEDVHRAALDAVFAEGSIGSYREYQARLKEGYELQGVKFGGNHATKVAAFLREQQMVIREGNAYLLNPDLRI</sequence>
<reference evidence="2" key="2">
    <citation type="submission" date="2021-04" db="EMBL/GenBank/DDBJ databases">
        <authorList>
            <person name="Gilroy R."/>
        </authorList>
    </citation>
    <scope>NUCLEOTIDE SEQUENCE</scope>
    <source>
        <strain evidence="2">CHK169-11906</strain>
    </source>
</reference>
<name>A0A9D2IA61_9BACT</name>
<keyword evidence="2" id="KW-0347">Helicase</keyword>
<keyword evidence="2" id="KW-0378">Hydrolase</keyword>
<protein>
    <submittedName>
        <fullName evidence="2">Helicase RepA family protein</fullName>
    </submittedName>
</protein>
<accession>A0A9D2IA61</accession>
<dbReference type="InterPro" id="IPR027417">
    <property type="entry name" value="P-loop_NTPase"/>
</dbReference>
<keyword evidence="2" id="KW-0067">ATP-binding</keyword>
<dbReference type="SUPFAM" id="SSF52540">
    <property type="entry name" value="P-loop containing nucleoside triphosphate hydrolases"/>
    <property type="match status" value="1"/>
</dbReference>
<feature type="region of interest" description="Disordered" evidence="1">
    <location>
        <begin position="264"/>
        <end position="284"/>
    </location>
</feature>
<dbReference type="EMBL" id="DWYR01000001">
    <property type="protein sequence ID" value="HJA98040.1"/>
    <property type="molecule type" value="Genomic_DNA"/>
</dbReference>
<evidence type="ECO:0000256" key="1">
    <source>
        <dbReference type="SAM" id="MobiDB-lite"/>
    </source>
</evidence>
<organism evidence="2 3">
    <name type="scientific">Candidatus Alistipes avicola</name>
    <dbReference type="NCBI Taxonomy" id="2838432"/>
    <lineage>
        <taxon>Bacteria</taxon>
        <taxon>Pseudomonadati</taxon>
        <taxon>Bacteroidota</taxon>
        <taxon>Bacteroidia</taxon>
        <taxon>Bacteroidales</taxon>
        <taxon>Rikenellaceae</taxon>
        <taxon>Alistipes</taxon>
    </lineage>
</organism>